<keyword evidence="4" id="KW-1185">Reference proteome</keyword>
<dbReference type="RefSeq" id="WP_088871958.1">
    <property type="nucleotide sequence ID" value="NZ_CP022110.1"/>
</dbReference>
<feature type="region of interest" description="Disordered" evidence="1">
    <location>
        <begin position="1"/>
        <end position="26"/>
    </location>
</feature>
<dbReference type="Proteomes" id="UP000197153">
    <property type="component" value="Chromosome 1"/>
</dbReference>
<evidence type="ECO:0000256" key="2">
    <source>
        <dbReference type="SAM" id="Phobius"/>
    </source>
</evidence>
<protein>
    <submittedName>
        <fullName evidence="3">Uncharacterized protein</fullName>
    </submittedName>
</protein>
<evidence type="ECO:0000313" key="3">
    <source>
        <dbReference type="EMBL" id="ASG21233.1"/>
    </source>
</evidence>
<dbReference type="KEGG" id="nao:Y958_10665"/>
<gene>
    <name evidence="3" type="ORF">Y958_10665</name>
</gene>
<reference evidence="3 4" key="1">
    <citation type="submission" date="2017-06" db="EMBL/GenBank/DDBJ databases">
        <title>Complete genome sequence of Nitrospirillum amazonense strain CBAmC, an endophytic nitrogen-fixing and plant growth-promoting bacterium, isolated from sugarcane.</title>
        <authorList>
            <person name="Schwab S."/>
            <person name="dos Santos Teixeira K.R."/>
            <person name="Simoes Araujo J.L."/>
            <person name="Soares Vidal M."/>
            <person name="Borges de Freitas H.R."/>
            <person name="Rivello Crivelaro A.L."/>
            <person name="Bueno de Camargo Nunes A."/>
            <person name="dos Santos C.M."/>
            <person name="Palmeira da Silva Rosa D."/>
            <person name="da Silva Padilha D."/>
            <person name="da Silva E."/>
            <person name="Araujo Terra L."/>
            <person name="Soares Mendes V."/>
            <person name="Farinelli L."/>
            <person name="Magalhaes Cruz L."/>
            <person name="Baldani J.I."/>
        </authorList>
    </citation>
    <scope>NUCLEOTIDE SEQUENCE [LARGE SCALE GENOMIC DNA]</scope>
    <source>
        <strain evidence="3 4">CBAmC</strain>
    </source>
</reference>
<dbReference type="AlphaFoldDB" id="A0A248JR60"/>
<accession>A0A248JR60</accession>
<organism evidence="3 4">
    <name type="scientific">Nitrospirillum viridazoti CBAmc</name>
    <dbReference type="NCBI Taxonomy" id="1441467"/>
    <lineage>
        <taxon>Bacteria</taxon>
        <taxon>Pseudomonadati</taxon>
        <taxon>Pseudomonadota</taxon>
        <taxon>Alphaproteobacteria</taxon>
        <taxon>Rhodospirillales</taxon>
        <taxon>Azospirillaceae</taxon>
        <taxon>Nitrospirillum</taxon>
        <taxon>Nitrospirillum viridazoti</taxon>
    </lineage>
</organism>
<keyword evidence="2" id="KW-1133">Transmembrane helix</keyword>
<evidence type="ECO:0000313" key="4">
    <source>
        <dbReference type="Proteomes" id="UP000197153"/>
    </source>
</evidence>
<keyword evidence="2" id="KW-0472">Membrane</keyword>
<dbReference type="EMBL" id="CP022110">
    <property type="protein sequence ID" value="ASG21233.1"/>
    <property type="molecule type" value="Genomic_DNA"/>
</dbReference>
<name>A0A248JR60_9PROT</name>
<sequence>MANTINPTGTPAGTSSAPEPVLDAAERARRQRGKNLALFFSLLGFVALIYVVAIVRMGLHAQGQ</sequence>
<feature type="compositionally biased region" description="Polar residues" evidence="1">
    <location>
        <begin position="1"/>
        <end position="17"/>
    </location>
</feature>
<feature type="transmembrane region" description="Helical" evidence="2">
    <location>
        <begin position="36"/>
        <end position="59"/>
    </location>
</feature>
<keyword evidence="2" id="KW-0812">Transmembrane</keyword>
<evidence type="ECO:0000256" key="1">
    <source>
        <dbReference type="SAM" id="MobiDB-lite"/>
    </source>
</evidence>
<proteinExistence type="predicted"/>